<dbReference type="Pfam" id="PF13416">
    <property type="entry name" value="SBP_bac_8"/>
    <property type="match status" value="1"/>
</dbReference>
<evidence type="ECO:0000256" key="1">
    <source>
        <dbReference type="ARBA" id="ARBA00022475"/>
    </source>
</evidence>
<evidence type="ECO:0000313" key="8">
    <source>
        <dbReference type="Proteomes" id="UP000182652"/>
    </source>
</evidence>
<protein>
    <submittedName>
        <fullName evidence="7">Carbohydrate ABC transporter substrate-binding protein, CUT1 family</fullName>
    </submittedName>
</protein>
<dbReference type="AlphaFoldDB" id="A0A1H4JX11"/>
<gene>
    <name evidence="7" type="ORF">SAMN04489745_0421</name>
</gene>
<dbReference type="PROSITE" id="PS51257">
    <property type="entry name" value="PROKAR_LIPOPROTEIN"/>
    <property type="match status" value="1"/>
</dbReference>
<evidence type="ECO:0000313" key="7">
    <source>
        <dbReference type="EMBL" id="SEB50536.1"/>
    </source>
</evidence>
<feature type="signal peptide" evidence="6">
    <location>
        <begin position="1"/>
        <end position="26"/>
    </location>
</feature>
<dbReference type="InterPro" id="IPR050490">
    <property type="entry name" value="Bact_solute-bd_prot1"/>
</dbReference>
<keyword evidence="8" id="KW-1185">Reference proteome</keyword>
<reference evidence="7 8" key="1">
    <citation type="submission" date="2016-10" db="EMBL/GenBank/DDBJ databases">
        <authorList>
            <person name="de Groot N.N."/>
        </authorList>
    </citation>
    <scope>NUCLEOTIDE SEQUENCE [LARGE SCALE GENOMIC DNA]</scope>
    <source>
        <strain evidence="7 8">DSM 10495</strain>
    </source>
</reference>
<evidence type="ECO:0000256" key="4">
    <source>
        <dbReference type="ARBA" id="ARBA00023139"/>
    </source>
</evidence>
<dbReference type="STRING" id="156980.SAMN04489745_0421"/>
<evidence type="ECO:0000256" key="5">
    <source>
        <dbReference type="ARBA" id="ARBA00023288"/>
    </source>
</evidence>
<keyword evidence="5" id="KW-0449">Lipoprotein</keyword>
<name>A0A1H4JX11_9MICC</name>
<accession>A0A1H4JX11</accession>
<dbReference type="Gene3D" id="3.40.190.10">
    <property type="entry name" value="Periplasmic binding protein-like II"/>
    <property type="match status" value="1"/>
</dbReference>
<proteinExistence type="predicted"/>
<keyword evidence="2 6" id="KW-0732">Signal</keyword>
<dbReference type="CDD" id="cd13585">
    <property type="entry name" value="PBP2_TMBP_like"/>
    <property type="match status" value="1"/>
</dbReference>
<evidence type="ECO:0000256" key="3">
    <source>
        <dbReference type="ARBA" id="ARBA00023136"/>
    </source>
</evidence>
<dbReference type="RefSeq" id="WP_066213428.1">
    <property type="nucleotide sequence ID" value="NZ_FNSN01000003.1"/>
</dbReference>
<sequence length="427" mass="46380">MHQKKTTKKLMAGAALLLSAALGMTACSGGSQGSDQQSDAIEGEITLQTWSLTPKFSDYLNKVIADFEKANPKAKVKLLDQPGDGYSEKVLSQAASNSLPDVVNLPNDFAYPLAQQGVLQDLSQGDDLSKSYVQGALDAYKFPGIDGTYAYPWYLQTDVNYWNTDQLSQCGLDPAKLPSSRDELFTQAKTMHDKCPDKFLISTLPGLNALTATGQKVINDDGAQFTFATDDSAKVIDKYRDAYKAGYMPPSILNNNYQGNAKLFTQQKVAWTTAGSSGALDFVRDNPSLKGKFTENKALDTPPLYPQGLSVSAKSKHLATAKAFAKFMTNAENQNAFAKLTNTFPSSTGSSEDPFYSKEDGTEAGKARVLAFNSLKEGKVLNPVQWNSAMDDYFKQQVALAVKGDISGKEALQKAQDKANQLLKQQK</sequence>
<dbReference type="EMBL" id="FNSN01000003">
    <property type="protein sequence ID" value="SEB50536.1"/>
    <property type="molecule type" value="Genomic_DNA"/>
</dbReference>
<evidence type="ECO:0000256" key="6">
    <source>
        <dbReference type="SAM" id="SignalP"/>
    </source>
</evidence>
<dbReference type="InterPro" id="IPR006059">
    <property type="entry name" value="SBP"/>
</dbReference>
<keyword evidence="4" id="KW-0564">Palmitate</keyword>
<dbReference type="PANTHER" id="PTHR43649:SF33">
    <property type="entry name" value="POLYGALACTURONAN_RHAMNOGALACTURONAN-BINDING PROTEIN YTCQ"/>
    <property type="match status" value="1"/>
</dbReference>
<dbReference type="SUPFAM" id="SSF53850">
    <property type="entry name" value="Periplasmic binding protein-like II"/>
    <property type="match status" value="1"/>
</dbReference>
<dbReference type="Proteomes" id="UP000182652">
    <property type="component" value="Unassembled WGS sequence"/>
</dbReference>
<keyword evidence="3" id="KW-0472">Membrane</keyword>
<organism evidence="7 8">
    <name type="scientific">Arthrobacter woluwensis</name>
    <dbReference type="NCBI Taxonomy" id="156980"/>
    <lineage>
        <taxon>Bacteria</taxon>
        <taxon>Bacillati</taxon>
        <taxon>Actinomycetota</taxon>
        <taxon>Actinomycetes</taxon>
        <taxon>Micrococcales</taxon>
        <taxon>Micrococcaceae</taxon>
        <taxon>Arthrobacter</taxon>
    </lineage>
</organism>
<evidence type="ECO:0000256" key="2">
    <source>
        <dbReference type="ARBA" id="ARBA00022729"/>
    </source>
</evidence>
<feature type="chain" id="PRO_5038727765" evidence="6">
    <location>
        <begin position="27"/>
        <end position="427"/>
    </location>
</feature>
<dbReference type="PANTHER" id="PTHR43649">
    <property type="entry name" value="ARABINOSE-BINDING PROTEIN-RELATED"/>
    <property type="match status" value="1"/>
</dbReference>
<keyword evidence="1" id="KW-1003">Cell membrane</keyword>